<comment type="pathway">
    <text evidence="1">Cofactor biosynthesis; molybdopterin biosynthesis.</text>
</comment>
<evidence type="ECO:0000256" key="10">
    <source>
        <dbReference type="ARBA" id="ARBA00049878"/>
    </source>
</evidence>
<reference evidence="11" key="1">
    <citation type="submission" date="2006-05" db="EMBL/GenBank/DDBJ databases">
        <title>Annotation of the draft genome assembly of Desulfuromonas acetoxidans DSM 684.</title>
        <authorList>
            <consortium name="US DOE Joint Genome Institute (JGI-ORNL)"/>
            <person name="Larimer F."/>
            <person name="Land M."/>
            <person name="Hauser L."/>
        </authorList>
    </citation>
    <scope>NUCLEOTIDE SEQUENCE [LARGE SCALE GENOMIC DNA]</scope>
    <source>
        <strain evidence="11">DSM 684</strain>
    </source>
</reference>
<dbReference type="InterPro" id="IPR036563">
    <property type="entry name" value="MoaE_sf"/>
</dbReference>
<proteinExistence type="inferred from homology"/>
<dbReference type="EC" id="2.8.1.12" evidence="3"/>
<gene>
    <name evidence="11" type="ORF">Dace_2119</name>
</gene>
<dbReference type="InterPro" id="IPR003448">
    <property type="entry name" value="Mopterin_biosynth_MoaE"/>
</dbReference>
<dbReference type="OrthoDB" id="9786032at2"/>
<dbReference type="GO" id="GO:0030366">
    <property type="term" value="F:molybdopterin synthase activity"/>
    <property type="evidence" value="ECO:0007669"/>
    <property type="project" value="UniProtKB-EC"/>
</dbReference>
<dbReference type="Proteomes" id="UP000005695">
    <property type="component" value="Unassembled WGS sequence"/>
</dbReference>
<evidence type="ECO:0000313" key="11">
    <source>
        <dbReference type="EMBL" id="EAT16867.1"/>
    </source>
</evidence>
<comment type="catalytic activity">
    <reaction evidence="10">
        <text>2 [molybdopterin-synthase sulfur-carrier protein]-C-terminal-Gly-aminoethanethioate + cyclic pyranopterin phosphate + H2O = molybdopterin + 2 [molybdopterin-synthase sulfur-carrier protein]-C-terminal Gly-Gly + 2 H(+)</text>
        <dbReference type="Rhea" id="RHEA:26333"/>
        <dbReference type="Rhea" id="RHEA-COMP:12202"/>
        <dbReference type="Rhea" id="RHEA-COMP:19907"/>
        <dbReference type="ChEBI" id="CHEBI:15377"/>
        <dbReference type="ChEBI" id="CHEBI:15378"/>
        <dbReference type="ChEBI" id="CHEBI:58698"/>
        <dbReference type="ChEBI" id="CHEBI:59648"/>
        <dbReference type="ChEBI" id="CHEBI:90778"/>
        <dbReference type="ChEBI" id="CHEBI:232372"/>
        <dbReference type="EC" id="2.8.1.12"/>
    </reaction>
</comment>
<dbReference type="RefSeq" id="WP_005998342.1">
    <property type="nucleotide sequence ID" value="NZ_AAEW02000003.1"/>
</dbReference>
<dbReference type="SUPFAM" id="SSF54690">
    <property type="entry name" value="Molybdopterin synthase subunit MoaE"/>
    <property type="match status" value="1"/>
</dbReference>
<keyword evidence="12" id="KW-1185">Reference proteome</keyword>
<evidence type="ECO:0000256" key="8">
    <source>
        <dbReference type="ARBA" id="ARBA00030781"/>
    </source>
</evidence>
<dbReference type="AlphaFoldDB" id="Q1K2L4"/>
<accession>Q1K2L4</accession>
<evidence type="ECO:0000256" key="7">
    <source>
        <dbReference type="ARBA" id="ARBA00030407"/>
    </source>
</evidence>
<evidence type="ECO:0000313" key="12">
    <source>
        <dbReference type="Proteomes" id="UP000005695"/>
    </source>
</evidence>
<evidence type="ECO:0000256" key="3">
    <source>
        <dbReference type="ARBA" id="ARBA00011950"/>
    </source>
</evidence>
<dbReference type="UniPathway" id="UPA00344"/>
<dbReference type="Gene3D" id="3.90.1170.40">
    <property type="entry name" value="Molybdopterin biosynthesis MoaE subunit"/>
    <property type="match status" value="1"/>
</dbReference>
<evidence type="ECO:0000256" key="2">
    <source>
        <dbReference type="ARBA" id="ARBA00005426"/>
    </source>
</evidence>
<reference evidence="11" key="2">
    <citation type="submission" date="2006-05" db="EMBL/GenBank/DDBJ databases">
        <title>Sequencing of the draft genome and assembly of Desulfuromonas acetoxidans DSM 684.</title>
        <authorList>
            <consortium name="US DOE Joint Genome Institute (JGI-PGF)"/>
            <person name="Copeland A."/>
            <person name="Lucas S."/>
            <person name="Lapidus A."/>
            <person name="Barry K."/>
            <person name="Detter J.C."/>
            <person name="Glavina del Rio T."/>
            <person name="Hammon N."/>
            <person name="Israni S."/>
            <person name="Dalin E."/>
            <person name="Tice H."/>
            <person name="Bruce D."/>
            <person name="Pitluck S."/>
            <person name="Richardson P."/>
        </authorList>
    </citation>
    <scope>NUCLEOTIDE SEQUENCE [LARGE SCALE GENOMIC DNA]</scope>
    <source>
        <strain evidence="11">DSM 684</strain>
    </source>
</reference>
<comment type="similarity">
    <text evidence="2">Belongs to the MoaE family.</text>
</comment>
<sequence length="124" mass="13804">MDISKTIAQMKQDPDFAPNVGMVLVHNGVVRGWSRKDGSDIEQIDIRCDQAKAEEICRQVEQMPGIYKIAMEARSGRMKPGDDVLFLVVAGDIRENVKPALAILLDRIKAEAVTKKEYFGEDVA</sequence>
<comment type="caution">
    <text evidence="11">The sequence shown here is derived from an EMBL/GenBank/DDBJ whole genome shotgun (WGS) entry which is preliminary data.</text>
</comment>
<evidence type="ECO:0000256" key="6">
    <source>
        <dbReference type="ARBA" id="ARBA00029745"/>
    </source>
</evidence>
<protein>
    <recommendedName>
        <fullName evidence="4">Molybdopterin synthase catalytic subunit</fullName>
        <ecNumber evidence="3">2.8.1.12</ecNumber>
    </recommendedName>
    <alternativeName>
        <fullName evidence="8">MPT synthase subunit 2</fullName>
    </alternativeName>
    <alternativeName>
        <fullName evidence="6">Molybdenum cofactor biosynthesis protein E</fullName>
    </alternativeName>
    <alternativeName>
        <fullName evidence="7">Molybdopterin-converting factor large subunit</fullName>
    </alternativeName>
    <alternativeName>
        <fullName evidence="9">Molybdopterin-converting factor subunit 2</fullName>
    </alternativeName>
</protein>
<evidence type="ECO:0000256" key="1">
    <source>
        <dbReference type="ARBA" id="ARBA00005046"/>
    </source>
</evidence>
<comment type="subunit">
    <text evidence="5">Heterotetramer of 2 MoaD subunits and 2 MoaE subunits. Also stable as homodimer. The enzyme changes between these two forms during catalysis.</text>
</comment>
<organism evidence="11 12">
    <name type="scientific">Desulfuromonas acetoxidans (strain DSM 684 / 11070)</name>
    <dbReference type="NCBI Taxonomy" id="281689"/>
    <lineage>
        <taxon>Bacteria</taxon>
        <taxon>Pseudomonadati</taxon>
        <taxon>Thermodesulfobacteriota</taxon>
        <taxon>Desulfuromonadia</taxon>
        <taxon>Desulfuromonadales</taxon>
        <taxon>Desulfuromonadaceae</taxon>
        <taxon>Desulfuromonas</taxon>
    </lineage>
</organism>
<evidence type="ECO:0000256" key="9">
    <source>
        <dbReference type="ARBA" id="ARBA00032474"/>
    </source>
</evidence>
<name>Q1K2L4_DESA6</name>
<dbReference type="Pfam" id="PF02391">
    <property type="entry name" value="MoaE"/>
    <property type="match status" value="1"/>
</dbReference>
<dbReference type="GO" id="GO:0006777">
    <property type="term" value="P:Mo-molybdopterin cofactor biosynthetic process"/>
    <property type="evidence" value="ECO:0007669"/>
    <property type="project" value="InterPro"/>
</dbReference>
<evidence type="ECO:0000256" key="5">
    <source>
        <dbReference type="ARBA" id="ARBA00026066"/>
    </source>
</evidence>
<evidence type="ECO:0000256" key="4">
    <source>
        <dbReference type="ARBA" id="ARBA00013858"/>
    </source>
</evidence>
<dbReference type="EMBL" id="AAEW02000003">
    <property type="protein sequence ID" value="EAT16867.1"/>
    <property type="molecule type" value="Genomic_DNA"/>
</dbReference>